<dbReference type="EMBL" id="LT960611">
    <property type="protein sequence ID" value="SON48805.1"/>
    <property type="molecule type" value="Genomic_DNA"/>
</dbReference>
<keyword evidence="4" id="KW-0067">ATP-binding</keyword>
<dbReference type="RefSeq" id="WP_102521591.1">
    <property type="nucleotide sequence ID" value="NZ_LT960611.1"/>
</dbReference>
<sequence length="301" mass="33793">MHWCFVVNPMAGGGKAKRNLPRLTALLNENVIDYIITETTKPKHGVELVKDLALSGERLFVAVGGDGSLNEVLQGIVESTLPIEEFTLTVLPWGSGNDWARFHKIPHQTEKWISFFKQQQRVKHDIGIASFGADFESNHAFINLAGTGLDCMVLQEMGQAAGLSFRYYLTMLRCLRRYKAVNFNVSYDGRRFETPALMLIHCLGRYGGAGMDFAPDANTNNGKFNGLCIKDMTFVQRLLGLRYPLNGSINQHDRAESYVSREIEINSDREWYFECDGELIAPLPARLTMHPQALCVLSNLS</sequence>
<dbReference type="Pfam" id="PF19279">
    <property type="entry name" value="YegS_C"/>
    <property type="match status" value="1"/>
</dbReference>
<organism evidence="6 7">
    <name type="scientific">Vibrio tapetis subsp. tapetis</name>
    <dbReference type="NCBI Taxonomy" id="1671868"/>
    <lineage>
        <taxon>Bacteria</taxon>
        <taxon>Pseudomonadati</taxon>
        <taxon>Pseudomonadota</taxon>
        <taxon>Gammaproteobacteria</taxon>
        <taxon>Vibrionales</taxon>
        <taxon>Vibrionaceae</taxon>
        <taxon>Vibrio</taxon>
    </lineage>
</organism>
<dbReference type="Proteomes" id="UP000235828">
    <property type="component" value="Chromosome A"/>
</dbReference>
<dbReference type="PANTHER" id="PTHR12358:SF54">
    <property type="entry name" value="SPHINGOSINE KINASE RELATED PROTEIN"/>
    <property type="match status" value="1"/>
</dbReference>
<dbReference type="Gene3D" id="3.40.50.10330">
    <property type="entry name" value="Probable inorganic polyphosphate/atp-NAD kinase, domain 1"/>
    <property type="match status" value="1"/>
</dbReference>
<dbReference type="SMART" id="SM00046">
    <property type="entry name" value="DAGKc"/>
    <property type="match status" value="1"/>
</dbReference>
<dbReference type="InterPro" id="IPR017438">
    <property type="entry name" value="ATP-NAD_kinase_N"/>
</dbReference>
<evidence type="ECO:0000313" key="7">
    <source>
        <dbReference type="Proteomes" id="UP000235828"/>
    </source>
</evidence>
<dbReference type="InterPro" id="IPR045540">
    <property type="entry name" value="YegS/DAGK_C"/>
</dbReference>
<dbReference type="KEGG" id="vta:A0826"/>
<evidence type="ECO:0000256" key="1">
    <source>
        <dbReference type="ARBA" id="ARBA00022679"/>
    </source>
</evidence>
<evidence type="ECO:0000259" key="5">
    <source>
        <dbReference type="PROSITE" id="PS50146"/>
    </source>
</evidence>
<keyword evidence="3" id="KW-0418">Kinase</keyword>
<dbReference type="InterPro" id="IPR016064">
    <property type="entry name" value="NAD/diacylglycerol_kinase_sf"/>
</dbReference>
<dbReference type="PROSITE" id="PS50146">
    <property type="entry name" value="DAGK"/>
    <property type="match status" value="1"/>
</dbReference>
<dbReference type="InterPro" id="IPR001206">
    <property type="entry name" value="Diacylglycerol_kinase_cat_dom"/>
</dbReference>
<dbReference type="Pfam" id="PF00781">
    <property type="entry name" value="DAGK_cat"/>
    <property type="match status" value="1"/>
</dbReference>
<dbReference type="OrthoDB" id="142078at2"/>
<keyword evidence="2" id="KW-0547">Nucleotide-binding</keyword>
<accession>A0A2N8ZA62</accession>
<dbReference type="SUPFAM" id="SSF111331">
    <property type="entry name" value="NAD kinase/diacylglycerol kinase-like"/>
    <property type="match status" value="1"/>
</dbReference>
<reference evidence="6 7" key="1">
    <citation type="submission" date="2017-10" db="EMBL/GenBank/DDBJ databases">
        <authorList>
            <person name="Banno H."/>
            <person name="Chua N.-H."/>
        </authorList>
    </citation>
    <scope>NUCLEOTIDE SEQUENCE [LARGE SCALE GENOMIC DNA]</scope>
    <source>
        <strain evidence="6">Vibrio tapetis CECT4600</strain>
    </source>
</reference>
<evidence type="ECO:0000313" key="6">
    <source>
        <dbReference type="EMBL" id="SON48805.1"/>
    </source>
</evidence>
<dbReference type="InterPro" id="IPR050187">
    <property type="entry name" value="Lipid_Phosphate_FormReg"/>
</dbReference>
<dbReference type="AlphaFoldDB" id="A0A2N8ZA62"/>
<keyword evidence="1" id="KW-0808">Transferase</keyword>
<keyword evidence="7" id="KW-1185">Reference proteome</keyword>
<evidence type="ECO:0000256" key="3">
    <source>
        <dbReference type="ARBA" id="ARBA00022777"/>
    </source>
</evidence>
<evidence type="ECO:0000256" key="4">
    <source>
        <dbReference type="ARBA" id="ARBA00022840"/>
    </source>
</evidence>
<dbReference type="PANTHER" id="PTHR12358">
    <property type="entry name" value="SPHINGOSINE KINASE"/>
    <property type="match status" value="1"/>
</dbReference>
<dbReference type="Gene3D" id="2.60.200.40">
    <property type="match status" value="1"/>
</dbReference>
<proteinExistence type="predicted"/>
<dbReference type="GO" id="GO:0005524">
    <property type="term" value="F:ATP binding"/>
    <property type="evidence" value="ECO:0007669"/>
    <property type="project" value="UniProtKB-KW"/>
</dbReference>
<gene>
    <name evidence="6" type="ORF">VTAP4600_A0826</name>
</gene>
<feature type="domain" description="DAGKc" evidence="5">
    <location>
        <begin position="1"/>
        <end position="101"/>
    </location>
</feature>
<protein>
    <recommendedName>
        <fullName evidence="5">DAGKc domain-containing protein</fullName>
    </recommendedName>
</protein>
<evidence type="ECO:0000256" key="2">
    <source>
        <dbReference type="ARBA" id="ARBA00022741"/>
    </source>
</evidence>
<name>A0A2N8ZA62_9VIBR</name>
<dbReference type="GO" id="GO:0016301">
    <property type="term" value="F:kinase activity"/>
    <property type="evidence" value="ECO:0007669"/>
    <property type="project" value="UniProtKB-KW"/>
</dbReference>